<feature type="region of interest" description="Disordered" evidence="1">
    <location>
        <begin position="1"/>
        <end position="35"/>
    </location>
</feature>
<dbReference type="Proteomes" id="UP000292957">
    <property type="component" value="Unassembled WGS sequence"/>
</dbReference>
<accession>A0A4Q9MYX8</accession>
<feature type="compositionally biased region" description="Polar residues" evidence="1">
    <location>
        <begin position="1"/>
        <end position="26"/>
    </location>
</feature>
<evidence type="ECO:0000313" key="2">
    <source>
        <dbReference type="EMBL" id="TBU32658.1"/>
    </source>
</evidence>
<proteinExistence type="predicted"/>
<gene>
    <name evidence="2" type="ORF">BD311DRAFT_750453</name>
</gene>
<sequence>MSISSSSEYATTFNSANMRELTSSRLRSPCARSKGRNLGHRCVMESRLRVQAIRLAVCMPVARNHMDREYAIQGIDRNVRTTTCHARANRRHLEPSSHG</sequence>
<reference evidence="2" key="1">
    <citation type="submission" date="2019-01" db="EMBL/GenBank/DDBJ databases">
        <title>Draft genome sequences of three monokaryotic isolates of the white-rot basidiomycete fungus Dichomitus squalens.</title>
        <authorList>
            <consortium name="DOE Joint Genome Institute"/>
            <person name="Lopez S.C."/>
            <person name="Andreopoulos B."/>
            <person name="Pangilinan J."/>
            <person name="Lipzen A."/>
            <person name="Riley R."/>
            <person name="Ahrendt S."/>
            <person name="Ng V."/>
            <person name="Barry K."/>
            <person name="Daum C."/>
            <person name="Grigoriev I.V."/>
            <person name="Hilden K.S."/>
            <person name="Makela M.R."/>
            <person name="de Vries R.P."/>
        </authorList>
    </citation>
    <scope>NUCLEOTIDE SEQUENCE [LARGE SCALE GENOMIC DNA]</scope>
    <source>
        <strain evidence="2">OM18370.1</strain>
    </source>
</reference>
<dbReference type="AlphaFoldDB" id="A0A4Q9MYX8"/>
<organism evidence="2">
    <name type="scientific">Dichomitus squalens</name>
    <dbReference type="NCBI Taxonomy" id="114155"/>
    <lineage>
        <taxon>Eukaryota</taxon>
        <taxon>Fungi</taxon>
        <taxon>Dikarya</taxon>
        <taxon>Basidiomycota</taxon>
        <taxon>Agaricomycotina</taxon>
        <taxon>Agaricomycetes</taxon>
        <taxon>Polyporales</taxon>
        <taxon>Polyporaceae</taxon>
        <taxon>Dichomitus</taxon>
    </lineage>
</organism>
<dbReference type="EMBL" id="ML143394">
    <property type="protein sequence ID" value="TBU32658.1"/>
    <property type="molecule type" value="Genomic_DNA"/>
</dbReference>
<protein>
    <submittedName>
        <fullName evidence="2">Uncharacterized protein</fullName>
    </submittedName>
</protein>
<name>A0A4Q9MYX8_9APHY</name>
<evidence type="ECO:0000256" key="1">
    <source>
        <dbReference type="SAM" id="MobiDB-lite"/>
    </source>
</evidence>